<dbReference type="InParanoid" id="Q0UZR8"/>
<reference evidence="2" key="1">
    <citation type="journal article" date="2007" name="Plant Cell">
        <title>Dothideomycete-plant interactions illuminated by genome sequencing and EST analysis of the wheat pathogen Stagonospora nodorum.</title>
        <authorList>
            <person name="Hane J.K."/>
            <person name="Lowe R.G."/>
            <person name="Solomon P.S."/>
            <person name="Tan K.C."/>
            <person name="Schoch C.L."/>
            <person name="Spatafora J.W."/>
            <person name="Crous P.W."/>
            <person name="Kodira C."/>
            <person name="Birren B.W."/>
            <person name="Galagan J.E."/>
            <person name="Torriani S.F."/>
            <person name="McDonald B.A."/>
            <person name="Oliver R.P."/>
        </authorList>
    </citation>
    <scope>NUCLEOTIDE SEQUENCE [LARGE SCALE GENOMIC DNA]</scope>
    <source>
        <strain evidence="2">SN15 / ATCC MYA-4574 / FGSC 10173</strain>
    </source>
</reference>
<dbReference type="Proteomes" id="UP000001055">
    <property type="component" value="Unassembled WGS sequence"/>
</dbReference>
<dbReference type="KEGG" id="pno:SNOG_02746"/>
<dbReference type="HOGENOM" id="CLU_2484078_0_0_1"/>
<dbReference type="RefSeq" id="XP_001793343.1">
    <property type="nucleotide sequence ID" value="XM_001793291.1"/>
</dbReference>
<dbReference type="EMBL" id="CH445328">
    <property type="protein sequence ID" value="EAT89477.1"/>
    <property type="molecule type" value="Genomic_DNA"/>
</dbReference>
<dbReference type="GeneID" id="5970200"/>
<evidence type="ECO:0000313" key="2">
    <source>
        <dbReference type="Proteomes" id="UP000001055"/>
    </source>
</evidence>
<sequence length="87" mass="9521">MAQTSVVSKCSPQGDKDAFSSPRLCVCWGARKTREHELLGLSSVSMPPFSNHSSPPSHAPTLHFSNAPVRKKVRYPGPTARSRFIDV</sequence>
<evidence type="ECO:0000313" key="1">
    <source>
        <dbReference type="EMBL" id="EAT89477.1"/>
    </source>
</evidence>
<gene>
    <name evidence="1" type="ORF">SNOG_02746</name>
</gene>
<dbReference type="AlphaFoldDB" id="Q0UZR8"/>
<proteinExistence type="predicted"/>
<protein>
    <submittedName>
        <fullName evidence="1">Uncharacterized protein</fullName>
    </submittedName>
</protein>
<accession>Q0UZR8</accession>
<name>Q0UZR8_PHANO</name>
<organism evidence="1 2">
    <name type="scientific">Phaeosphaeria nodorum (strain SN15 / ATCC MYA-4574 / FGSC 10173)</name>
    <name type="common">Glume blotch fungus</name>
    <name type="synonym">Parastagonospora nodorum</name>
    <dbReference type="NCBI Taxonomy" id="321614"/>
    <lineage>
        <taxon>Eukaryota</taxon>
        <taxon>Fungi</taxon>
        <taxon>Dikarya</taxon>
        <taxon>Ascomycota</taxon>
        <taxon>Pezizomycotina</taxon>
        <taxon>Dothideomycetes</taxon>
        <taxon>Pleosporomycetidae</taxon>
        <taxon>Pleosporales</taxon>
        <taxon>Pleosporineae</taxon>
        <taxon>Phaeosphaeriaceae</taxon>
        <taxon>Parastagonospora</taxon>
    </lineage>
</organism>